<evidence type="ECO:0000256" key="1">
    <source>
        <dbReference type="SAM" id="Phobius"/>
    </source>
</evidence>
<reference evidence="2" key="1">
    <citation type="submission" date="2020-12" db="EMBL/GenBank/DDBJ databases">
        <title>Sanguibacter suaedae sp. nov., isolated from Suaeda aralocaspica.</title>
        <authorList>
            <person name="Ma Q."/>
        </authorList>
    </citation>
    <scope>NUCLEOTIDE SEQUENCE</scope>
    <source>
        <strain evidence="2">YZGR15</strain>
    </source>
</reference>
<feature type="transmembrane region" description="Helical" evidence="1">
    <location>
        <begin position="56"/>
        <end position="75"/>
    </location>
</feature>
<evidence type="ECO:0000313" key="2">
    <source>
        <dbReference type="EMBL" id="MBI9115598.1"/>
    </source>
</evidence>
<dbReference type="Proteomes" id="UP000602087">
    <property type="component" value="Unassembled WGS sequence"/>
</dbReference>
<feature type="transmembrane region" description="Helical" evidence="1">
    <location>
        <begin position="29"/>
        <end position="50"/>
    </location>
</feature>
<proteinExistence type="predicted"/>
<protein>
    <submittedName>
        <fullName evidence="2">Uncharacterized protein</fullName>
    </submittedName>
</protein>
<name>A0A934ICV1_9MICO</name>
<gene>
    <name evidence="2" type="ORF">JAV76_11295</name>
</gene>
<evidence type="ECO:0000313" key="3">
    <source>
        <dbReference type="Proteomes" id="UP000602087"/>
    </source>
</evidence>
<comment type="caution">
    <text evidence="2">The sequence shown here is derived from an EMBL/GenBank/DDBJ whole genome shotgun (WGS) entry which is preliminary data.</text>
</comment>
<organism evidence="2 3">
    <name type="scientific">Sanguibacter suaedae</name>
    <dbReference type="NCBI Taxonomy" id="2795737"/>
    <lineage>
        <taxon>Bacteria</taxon>
        <taxon>Bacillati</taxon>
        <taxon>Actinomycetota</taxon>
        <taxon>Actinomycetes</taxon>
        <taxon>Micrococcales</taxon>
        <taxon>Sanguibacteraceae</taxon>
        <taxon>Sanguibacter</taxon>
    </lineage>
</organism>
<dbReference type="AlphaFoldDB" id="A0A934ICV1"/>
<keyword evidence="1" id="KW-0812">Transmembrane</keyword>
<keyword evidence="3" id="KW-1185">Reference proteome</keyword>
<dbReference type="EMBL" id="JAEINH010000009">
    <property type="protein sequence ID" value="MBI9115598.1"/>
    <property type="molecule type" value="Genomic_DNA"/>
</dbReference>
<keyword evidence="1" id="KW-1133">Transmembrane helix</keyword>
<feature type="transmembrane region" description="Helical" evidence="1">
    <location>
        <begin position="6"/>
        <end position="22"/>
    </location>
</feature>
<keyword evidence="1" id="KW-0472">Membrane</keyword>
<sequence>MGPVLSFLVAFTLMSVGTWGMRRAGGRPVLIVLVVVLSAGVLIAVTYAGPADAAHQAARMLGVFLAGVIHAAVVWRSRRLVA</sequence>
<accession>A0A934ICV1</accession>
<dbReference type="RefSeq" id="WP_198734165.1">
    <property type="nucleotide sequence ID" value="NZ_JAEINH010000009.1"/>
</dbReference>